<sequence>MYLVQRRADDSLTGQTGVIAGDRASRAVHLRPVLTAYQQPPAKPEHVVLLLCGPESSLASERRVTFTCGPCDVADRLNSASLVEPSAALPAPNTKPDSGKRKKGPVEHCSNMACCACTRSAGVGQIQVRNSNPPREQRRREDAARASSSTGKAPLQLQPRAHGYTYESRRCPDGLSSGNRSAVFSRWVECRLRGRCTSKELEASVKFRTYANVATRCESSCLELANFISSEPAGIGCLIVPIRYAQTPSPPPPYPHPLWAPAPA</sequence>
<feature type="region of interest" description="Disordered" evidence="1">
    <location>
        <begin position="85"/>
        <end position="104"/>
    </location>
</feature>
<keyword evidence="3" id="KW-1185">Reference proteome</keyword>
<proteinExistence type="predicted"/>
<evidence type="ECO:0000313" key="3">
    <source>
        <dbReference type="Proteomes" id="UP000269721"/>
    </source>
</evidence>
<dbReference type="EMBL" id="KZ999659">
    <property type="protein sequence ID" value="RKO84857.1"/>
    <property type="molecule type" value="Genomic_DNA"/>
</dbReference>
<feature type="region of interest" description="Disordered" evidence="1">
    <location>
        <begin position="126"/>
        <end position="159"/>
    </location>
</feature>
<protein>
    <submittedName>
        <fullName evidence="2">Uncharacterized protein</fullName>
    </submittedName>
</protein>
<dbReference type="AlphaFoldDB" id="A0A4V1IQ03"/>
<name>A0A4V1IQ03_9FUNG</name>
<feature type="compositionally biased region" description="Basic and acidic residues" evidence="1">
    <location>
        <begin position="135"/>
        <end position="144"/>
    </location>
</feature>
<dbReference type="Proteomes" id="UP000269721">
    <property type="component" value="Unassembled WGS sequence"/>
</dbReference>
<gene>
    <name evidence="2" type="ORF">BDK51DRAFT_37314</name>
</gene>
<evidence type="ECO:0000256" key="1">
    <source>
        <dbReference type="SAM" id="MobiDB-lite"/>
    </source>
</evidence>
<accession>A0A4V1IQ03</accession>
<organism evidence="2 3">
    <name type="scientific">Blyttiomyces helicus</name>
    <dbReference type="NCBI Taxonomy" id="388810"/>
    <lineage>
        <taxon>Eukaryota</taxon>
        <taxon>Fungi</taxon>
        <taxon>Fungi incertae sedis</taxon>
        <taxon>Chytridiomycota</taxon>
        <taxon>Chytridiomycota incertae sedis</taxon>
        <taxon>Chytridiomycetes</taxon>
        <taxon>Chytridiomycetes incertae sedis</taxon>
        <taxon>Blyttiomyces</taxon>
    </lineage>
</organism>
<evidence type="ECO:0000313" key="2">
    <source>
        <dbReference type="EMBL" id="RKO84857.1"/>
    </source>
</evidence>
<reference evidence="3" key="1">
    <citation type="journal article" date="2018" name="Nat. Microbiol.">
        <title>Leveraging single-cell genomics to expand the fungal tree of life.</title>
        <authorList>
            <person name="Ahrendt S.R."/>
            <person name="Quandt C.A."/>
            <person name="Ciobanu D."/>
            <person name="Clum A."/>
            <person name="Salamov A."/>
            <person name="Andreopoulos B."/>
            <person name="Cheng J.F."/>
            <person name="Woyke T."/>
            <person name="Pelin A."/>
            <person name="Henrissat B."/>
            <person name="Reynolds N.K."/>
            <person name="Benny G.L."/>
            <person name="Smith M.E."/>
            <person name="James T.Y."/>
            <person name="Grigoriev I.V."/>
        </authorList>
    </citation>
    <scope>NUCLEOTIDE SEQUENCE [LARGE SCALE GENOMIC DNA]</scope>
</reference>